<dbReference type="EMBL" id="JAWDGP010006302">
    <property type="protein sequence ID" value="KAK3743526.1"/>
    <property type="molecule type" value="Genomic_DNA"/>
</dbReference>
<dbReference type="Proteomes" id="UP001283361">
    <property type="component" value="Unassembled WGS sequence"/>
</dbReference>
<gene>
    <name evidence="2" type="ORF">RRG08_027394</name>
</gene>
<feature type="region of interest" description="Disordered" evidence="1">
    <location>
        <begin position="108"/>
        <end position="146"/>
    </location>
</feature>
<evidence type="ECO:0000313" key="3">
    <source>
        <dbReference type="Proteomes" id="UP001283361"/>
    </source>
</evidence>
<evidence type="ECO:0000313" key="2">
    <source>
        <dbReference type="EMBL" id="KAK3743526.1"/>
    </source>
</evidence>
<name>A0AAE0YFU5_9GAST</name>
<accession>A0AAE0YFU5</accession>
<reference evidence="2" key="1">
    <citation type="journal article" date="2023" name="G3 (Bethesda)">
        <title>A reference genome for the long-term kleptoplast-retaining sea slug Elysia crispata morphotype clarki.</title>
        <authorList>
            <person name="Eastman K.E."/>
            <person name="Pendleton A.L."/>
            <person name="Shaikh M.A."/>
            <person name="Suttiyut T."/>
            <person name="Ogas R."/>
            <person name="Tomko P."/>
            <person name="Gavelis G."/>
            <person name="Widhalm J.R."/>
            <person name="Wisecaver J.H."/>
        </authorList>
    </citation>
    <scope>NUCLEOTIDE SEQUENCE</scope>
    <source>
        <strain evidence="2">ECLA1</strain>
    </source>
</reference>
<organism evidence="2 3">
    <name type="scientific">Elysia crispata</name>
    <name type="common">lettuce slug</name>
    <dbReference type="NCBI Taxonomy" id="231223"/>
    <lineage>
        <taxon>Eukaryota</taxon>
        <taxon>Metazoa</taxon>
        <taxon>Spiralia</taxon>
        <taxon>Lophotrochozoa</taxon>
        <taxon>Mollusca</taxon>
        <taxon>Gastropoda</taxon>
        <taxon>Heterobranchia</taxon>
        <taxon>Euthyneura</taxon>
        <taxon>Panpulmonata</taxon>
        <taxon>Sacoglossa</taxon>
        <taxon>Placobranchoidea</taxon>
        <taxon>Plakobranchidae</taxon>
        <taxon>Elysia</taxon>
    </lineage>
</organism>
<proteinExistence type="predicted"/>
<comment type="caution">
    <text evidence="2">The sequence shown here is derived from an EMBL/GenBank/DDBJ whole genome shotgun (WGS) entry which is preliminary data.</text>
</comment>
<keyword evidence="3" id="KW-1185">Reference proteome</keyword>
<feature type="compositionally biased region" description="Polar residues" evidence="1">
    <location>
        <begin position="116"/>
        <end position="126"/>
    </location>
</feature>
<dbReference type="AlphaFoldDB" id="A0AAE0YFU5"/>
<evidence type="ECO:0000256" key="1">
    <source>
        <dbReference type="SAM" id="MobiDB-lite"/>
    </source>
</evidence>
<protein>
    <submittedName>
        <fullName evidence="2">Uncharacterized protein</fullName>
    </submittedName>
</protein>
<sequence>MNYPKFGFLRQTPGCVLFVKGSTESNARRYKQLLSCKLGKLCWYSSYSHGFKAQRRYSPGWVHFLVWIDSPLQTADIFISYFLFKTILIFQWTTPCGGPVILNINTSSARRKDPRQSTSVVGSSSGRLYLVPSADSQPARPAVTDQ</sequence>